<dbReference type="Proteomes" id="UP000005239">
    <property type="component" value="Unassembled WGS sequence"/>
</dbReference>
<reference evidence="2" key="1">
    <citation type="journal article" date="2008" name="Nat. Genet.">
        <title>The Pristionchus pacificus genome provides a unique perspective on nematode lifestyle and parasitism.</title>
        <authorList>
            <person name="Dieterich C."/>
            <person name="Clifton S.W."/>
            <person name="Schuster L.N."/>
            <person name="Chinwalla A."/>
            <person name="Delehaunty K."/>
            <person name="Dinkelacker I."/>
            <person name="Fulton L."/>
            <person name="Fulton R."/>
            <person name="Godfrey J."/>
            <person name="Minx P."/>
            <person name="Mitreva M."/>
            <person name="Roeseler W."/>
            <person name="Tian H."/>
            <person name="Witte H."/>
            <person name="Yang S.P."/>
            <person name="Wilson R.K."/>
            <person name="Sommer R.J."/>
        </authorList>
    </citation>
    <scope>NUCLEOTIDE SEQUENCE [LARGE SCALE GENOMIC DNA]</scope>
    <source>
        <strain evidence="2">PS312</strain>
    </source>
</reference>
<proteinExistence type="predicted"/>
<name>A0A2A6CJZ2_PRIPA</name>
<evidence type="ECO:0000313" key="2">
    <source>
        <dbReference type="Proteomes" id="UP000005239"/>
    </source>
</evidence>
<gene>
    <name evidence="1" type="primary">WBGene00105199</name>
</gene>
<accession>A0A8R1YDH8</accession>
<reference evidence="1" key="2">
    <citation type="submission" date="2022-06" db="UniProtKB">
        <authorList>
            <consortium name="EnsemblMetazoa"/>
        </authorList>
    </citation>
    <scope>IDENTIFICATION</scope>
    <source>
        <strain evidence="1">PS312</strain>
    </source>
</reference>
<sequence length="88" mass="9964">MHSLWHDVWRVHSMSKSLAIQQKHVVVSIVIVNSAFKRQTSSSQNGLPSVDSDNSQASEQAYLQEWANALQHFKFNETTVNDSTSILH</sequence>
<evidence type="ECO:0000313" key="1">
    <source>
        <dbReference type="EnsemblMetazoa" id="PPA15645.1"/>
    </source>
</evidence>
<keyword evidence="2" id="KW-1185">Reference proteome</keyword>
<accession>A0A2A6CJZ2</accession>
<protein>
    <submittedName>
        <fullName evidence="1">Uncharacterized protein</fullName>
    </submittedName>
</protein>
<dbReference type="AlphaFoldDB" id="A0A2A6CJZ2"/>
<dbReference type="EnsemblMetazoa" id="PPA15645.1">
    <property type="protein sequence ID" value="PPA15645.1"/>
    <property type="gene ID" value="WBGene00105199"/>
</dbReference>
<organism evidence="1 2">
    <name type="scientific">Pristionchus pacificus</name>
    <name type="common">Parasitic nematode worm</name>
    <dbReference type="NCBI Taxonomy" id="54126"/>
    <lineage>
        <taxon>Eukaryota</taxon>
        <taxon>Metazoa</taxon>
        <taxon>Ecdysozoa</taxon>
        <taxon>Nematoda</taxon>
        <taxon>Chromadorea</taxon>
        <taxon>Rhabditida</taxon>
        <taxon>Rhabditina</taxon>
        <taxon>Diplogasteromorpha</taxon>
        <taxon>Diplogasteroidea</taxon>
        <taxon>Neodiplogasteridae</taxon>
        <taxon>Pristionchus</taxon>
    </lineage>
</organism>